<protein>
    <submittedName>
        <fullName evidence="2">Uncharacterized protein</fullName>
    </submittedName>
</protein>
<evidence type="ECO:0000256" key="1">
    <source>
        <dbReference type="SAM" id="MobiDB-lite"/>
    </source>
</evidence>
<organism evidence="2">
    <name type="scientific">Timema bartmani</name>
    <dbReference type="NCBI Taxonomy" id="61472"/>
    <lineage>
        <taxon>Eukaryota</taxon>
        <taxon>Metazoa</taxon>
        <taxon>Ecdysozoa</taxon>
        <taxon>Arthropoda</taxon>
        <taxon>Hexapoda</taxon>
        <taxon>Insecta</taxon>
        <taxon>Pterygota</taxon>
        <taxon>Neoptera</taxon>
        <taxon>Polyneoptera</taxon>
        <taxon>Phasmatodea</taxon>
        <taxon>Timematodea</taxon>
        <taxon>Timematoidea</taxon>
        <taxon>Timematidae</taxon>
        <taxon>Timema</taxon>
    </lineage>
</organism>
<feature type="compositionally biased region" description="Low complexity" evidence="1">
    <location>
        <begin position="39"/>
        <end position="53"/>
    </location>
</feature>
<evidence type="ECO:0000313" key="2">
    <source>
        <dbReference type="EMBL" id="CAD7439297.1"/>
    </source>
</evidence>
<dbReference type="EMBL" id="OD564644">
    <property type="protein sequence ID" value="CAD7439297.1"/>
    <property type="molecule type" value="Genomic_DNA"/>
</dbReference>
<sequence length="219" mass="23155">MELQIILNDVARIMDIPFNHSNNAQQNTAASQTSPAEGNWSNPISPVSSSSNENFSNDAAEGIFPWGDELRFALDDVKVGYRTAVEGGKIALAAGTRKRKRWCDMDAAPPPQLAKIPSSVVGGQDMGFVDEEVMVEPILADCGTGSKGANNVVVRYKDTKDPLEDSDQHKEADKVGQLVASAPLATLVAVVKHALSHLPQAFSLVAGSAGGHPVRGGPK</sequence>
<feature type="region of interest" description="Disordered" evidence="1">
    <location>
        <begin position="23"/>
        <end position="53"/>
    </location>
</feature>
<dbReference type="AlphaFoldDB" id="A0A7R9EQ21"/>
<gene>
    <name evidence="2" type="ORF">TBIB3V08_LOCUS1865</name>
</gene>
<reference evidence="2" key="1">
    <citation type="submission" date="2020-11" db="EMBL/GenBank/DDBJ databases">
        <authorList>
            <person name="Tran Van P."/>
        </authorList>
    </citation>
    <scope>NUCLEOTIDE SEQUENCE</scope>
</reference>
<name>A0A7R9EQ21_9NEOP</name>
<accession>A0A7R9EQ21</accession>
<feature type="compositionally biased region" description="Polar residues" evidence="1">
    <location>
        <begin position="23"/>
        <end position="36"/>
    </location>
</feature>
<proteinExistence type="predicted"/>